<evidence type="ECO:0000256" key="2">
    <source>
        <dbReference type="ARBA" id="ARBA00022448"/>
    </source>
</evidence>
<dbReference type="Gene3D" id="2.60.40.1120">
    <property type="entry name" value="Carboxypeptidase-like, regulatory domain"/>
    <property type="match status" value="1"/>
</dbReference>
<comment type="caution">
    <text evidence="13">The sequence shown here is derived from an EMBL/GenBank/DDBJ whole genome shotgun (WGS) entry which is preliminary data.</text>
</comment>
<evidence type="ECO:0000256" key="7">
    <source>
        <dbReference type="ARBA" id="ARBA00023237"/>
    </source>
</evidence>
<keyword evidence="4 8" id="KW-0812">Transmembrane</keyword>
<dbReference type="STRING" id="681398.PJIAN_4780"/>
<accession>A0A161LTE7</accession>
<evidence type="ECO:0000256" key="4">
    <source>
        <dbReference type="ARBA" id="ARBA00022692"/>
    </source>
</evidence>
<keyword evidence="5 9" id="KW-0798">TonB box</keyword>
<sequence length="1041" mass="114295">MSDQKVIRLNNLNFLNLTTMQTKKKRKLTHYLCIMVMSTMAVTAWGQAKSVSGTVKDGKGDAVIGASVVIKGSSTGTITDVDGNFNLSIPASAKALVVSYIGMETLEVPITGKPMTITLKESSIALNEVVAIGYGVVKKRDLTGSVASVKADEIAKTSTSNAMQAMQARVPGLDVMQSSGQAGAGVRIQLRGNRSITASNSPLILVDGVEYGSTLDISPSDIESMEVLKDASSTAIYGTRGANGVIIITTKRGKSGATKVSVNSYLSFNSPTNVPKVMYGDKEVQRLVDKANYQADALSGKWGTSNLTPQNVLTESLADFTEYGIYQDKSYTNWLDIIMQNGLTKNVETSVSGGNEKTNFSLSLGGMFDEGLQKNDKQNRYNVKMSIDHKISKYFKTGASILYTYKDNDAASSSVYSQSLKMTSITHPYTADGTLIAAPNPRYAAHCNPLLDQIDGAYANNTESTRFFGSSYLEVTPIKNMVFKSNFAVDRSTSRNGQYIDFESVERYQSPHTSYISLGSNKSTGFTWDNTLNYNTNFGGSKHDLTTLIGQSLNQNVSESLNTYGSCGAEHYYTNLFYDVTKITTPTVKSTYVKQSMLSFFGRLNYKFNDKYLLTASLRADGSSTLADGHKWGYFPSTALAWRMNDESFLKDVKWLSNLKLRTSWGISGNAAVDPYSTLAALGYNPVYYYMGTSSIAGYLPSSLGNKDLKWETTQAYNFGVDFGFLNNRISGSIEYYTSHTSDLLYQKIAPASSVYPSVIANIGETKGHGIEVALNTLVVKNKNFSWDINWSYSSSTDKITKLTDGVTKNINGTIGQIVGQPVKIYYDYKSNGCWNVGEYANFLTDWQSRHQGQTIGYPSGYGTPGTLKLIDSNDDGKFDDNDKYIYNQSPKHIIGMNNNFTYKDFSLSVLVYARLGGYISYGMNSQLNYESANWGDIDYWTPTNVTAKFPSPGAPSAMFASYGSSLMYEKADYVKIKEINLSYSLPKKLLSNVGIERLKIYASLKNFITFSKIDNYDPERGGSIAFPLAKQVVVGLNLDF</sequence>
<dbReference type="NCBIfam" id="TIGR04056">
    <property type="entry name" value="OMP_RagA_SusC"/>
    <property type="match status" value="1"/>
</dbReference>
<evidence type="ECO:0000259" key="12">
    <source>
        <dbReference type="Pfam" id="PF07715"/>
    </source>
</evidence>
<comment type="subcellular location">
    <subcellularLocation>
        <location evidence="1 8">Cell outer membrane</location>
        <topology evidence="1 8">Multi-pass membrane protein</topology>
    </subcellularLocation>
</comment>
<evidence type="ECO:0000256" key="5">
    <source>
        <dbReference type="ARBA" id="ARBA00023077"/>
    </source>
</evidence>
<keyword evidence="6 8" id="KW-0472">Membrane</keyword>
<dbReference type="NCBIfam" id="TIGR04057">
    <property type="entry name" value="SusC_RagA_signa"/>
    <property type="match status" value="1"/>
</dbReference>
<dbReference type="EMBL" id="BDCR01000004">
    <property type="protein sequence ID" value="GAT64230.1"/>
    <property type="molecule type" value="Genomic_DNA"/>
</dbReference>
<dbReference type="InterPro" id="IPR000531">
    <property type="entry name" value="Beta-barrel_TonB"/>
</dbReference>
<keyword evidence="7 8" id="KW-0998">Cell outer membrane</keyword>
<protein>
    <submittedName>
        <fullName evidence="13">TonB-linked outer membrane protein, SusC/RagA family</fullName>
    </submittedName>
</protein>
<dbReference type="InterPro" id="IPR039426">
    <property type="entry name" value="TonB-dep_rcpt-like"/>
</dbReference>
<keyword evidence="2 8" id="KW-0813">Transport</keyword>
<reference evidence="14" key="1">
    <citation type="submission" date="2016-04" db="EMBL/GenBank/DDBJ databases">
        <title>Draft genome sequence of Paludibacter jiangxiensis strain NM7.</title>
        <authorList>
            <person name="Qiu Y."/>
            <person name="Matsuura N."/>
            <person name="Ohashi A."/>
            <person name="Tourlousse M.D."/>
            <person name="Sekiguchi Y."/>
        </authorList>
    </citation>
    <scope>NUCLEOTIDE SEQUENCE [LARGE SCALE GENOMIC DNA]</scope>
    <source>
        <strain evidence="14">NM7</strain>
    </source>
</reference>
<organism evidence="13 14">
    <name type="scientific">Paludibacter jiangxiensis</name>
    <dbReference type="NCBI Taxonomy" id="681398"/>
    <lineage>
        <taxon>Bacteria</taxon>
        <taxon>Pseudomonadati</taxon>
        <taxon>Bacteroidota</taxon>
        <taxon>Bacteroidia</taxon>
        <taxon>Bacteroidales</taxon>
        <taxon>Paludibacteraceae</taxon>
        <taxon>Paludibacter</taxon>
    </lineage>
</organism>
<dbReference type="InterPro" id="IPR023996">
    <property type="entry name" value="TonB-dep_OMP_SusC/RagA"/>
</dbReference>
<dbReference type="GO" id="GO:0009279">
    <property type="term" value="C:cell outer membrane"/>
    <property type="evidence" value="ECO:0007669"/>
    <property type="project" value="UniProtKB-SubCell"/>
</dbReference>
<reference evidence="14" key="2">
    <citation type="journal article" date="2017" name="Genome Announc.">
        <title>Draft genome sequence of Paludibacter jiangxiensis NM7(T), a propionate-producing fermentative bacterium.</title>
        <authorList>
            <person name="Qiu Y.-L."/>
            <person name="Tourlousse D.M."/>
            <person name="Matsuura N."/>
            <person name="Ohashi A."/>
            <person name="Sekiguchi Y."/>
        </authorList>
    </citation>
    <scope>NUCLEOTIDE SEQUENCE [LARGE SCALE GENOMIC DNA]</scope>
    <source>
        <strain evidence="14">NM7</strain>
    </source>
</reference>
<evidence type="ECO:0000256" key="1">
    <source>
        <dbReference type="ARBA" id="ARBA00004571"/>
    </source>
</evidence>
<comment type="similarity">
    <text evidence="8 9">Belongs to the TonB-dependent receptor family.</text>
</comment>
<keyword evidence="14" id="KW-1185">Reference proteome</keyword>
<dbReference type="SUPFAM" id="SSF49464">
    <property type="entry name" value="Carboxypeptidase regulatory domain-like"/>
    <property type="match status" value="1"/>
</dbReference>
<keyword evidence="3 8" id="KW-1134">Transmembrane beta strand</keyword>
<evidence type="ECO:0000256" key="3">
    <source>
        <dbReference type="ARBA" id="ARBA00022452"/>
    </source>
</evidence>
<dbReference type="InterPro" id="IPR023997">
    <property type="entry name" value="TonB-dep_OMP_SusC/RagA_CS"/>
</dbReference>
<dbReference type="SUPFAM" id="SSF56935">
    <property type="entry name" value="Porins"/>
    <property type="match status" value="1"/>
</dbReference>
<dbReference type="InterPro" id="IPR012910">
    <property type="entry name" value="Plug_dom"/>
</dbReference>
<dbReference type="Gene3D" id="2.170.130.10">
    <property type="entry name" value="TonB-dependent receptor, plug domain"/>
    <property type="match status" value="1"/>
</dbReference>
<keyword evidence="10" id="KW-1133">Transmembrane helix</keyword>
<evidence type="ECO:0000313" key="13">
    <source>
        <dbReference type="EMBL" id="GAT64230.1"/>
    </source>
</evidence>
<dbReference type="Gene3D" id="2.40.170.20">
    <property type="entry name" value="TonB-dependent receptor, beta-barrel domain"/>
    <property type="match status" value="1"/>
</dbReference>
<dbReference type="AlphaFoldDB" id="A0A161LTE7"/>
<feature type="transmembrane region" description="Helical" evidence="10">
    <location>
        <begin position="28"/>
        <end position="46"/>
    </location>
</feature>
<dbReference type="Pfam" id="PF00593">
    <property type="entry name" value="TonB_dep_Rec_b-barrel"/>
    <property type="match status" value="1"/>
</dbReference>
<dbReference type="Pfam" id="PF13715">
    <property type="entry name" value="CarbopepD_reg_2"/>
    <property type="match status" value="1"/>
</dbReference>
<evidence type="ECO:0000256" key="9">
    <source>
        <dbReference type="RuleBase" id="RU003357"/>
    </source>
</evidence>
<evidence type="ECO:0000256" key="10">
    <source>
        <dbReference type="SAM" id="Phobius"/>
    </source>
</evidence>
<dbReference type="Proteomes" id="UP000076586">
    <property type="component" value="Unassembled WGS sequence"/>
</dbReference>
<evidence type="ECO:0000313" key="14">
    <source>
        <dbReference type="Proteomes" id="UP000076586"/>
    </source>
</evidence>
<evidence type="ECO:0000259" key="11">
    <source>
        <dbReference type="Pfam" id="PF00593"/>
    </source>
</evidence>
<feature type="domain" description="TonB-dependent receptor plug" evidence="12">
    <location>
        <begin position="138"/>
        <end position="245"/>
    </location>
</feature>
<name>A0A161LTE7_9BACT</name>
<evidence type="ECO:0000256" key="6">
    <source>
        <dbReference type="ARBA" id="ARBA00023136"/>
    </source>
</evidence>
<evidence type="ECO:0000256" key="8">
    <source>
        <dbReference type="PROSITE-ProRule" id="PRU01360"/>
    </source>
</evidence>
<gene>
    <name evidence="13" type="ORF">PJIAN_4780</name>
</gene>
<dbReference type="InterPro" id="IPR008969">
    <property type="entry name" value="CarboxyPept-like_regulatory"/>
</dbReference>
<feature type="domain" description="TonB-dependent receptor-like beta-barrel" evidence="11">
    <location>
        <begin position="493"/>
        <end position="847"/>
    </location>
</feature>
<dbReference type="PROSITE" id="PS52016">
    <property type="entry name" value="TONB_DEPENDENT_REC_3"/>
    <property type="match status" value="1"/>
</dbReference>
<dbReference type="Pfam" id="PF07715">
    <property type="entry name" value="Plug"/>
    <property type="match status" value="1"/>
</dbReference>
<dbReference type="InterPro" id="IPR036942">
    <property type="entry name" value="Beta-barrel_TonB_sf"/>
</dbReference>
<proteinExistence type="inferred from homology"/>
<dbReference type="InterPro" id="IPR037066">
    <property type="entry name" value="Plug_dom_sf"/>
</dbReference>